<feature type="transmembrane region" description="Helical" evidence="1">
    <location>
        <begin position="158"/>
        <end position="182"/>
    </location>
</feature>
<dbReference type="EMBL" id="QZCE01000002">
    <property type="protein sequence ID" value="NEZ68267.1"/>
    <property type="molecule type" value="Genomic_DNA"/>
</dbReference>
<dbReference type="GO" id="GO:0005886">
    <property type="term" value="C:plasma membrane"/>
    <property type="evidence" value="ECO:0007669"/>
    <property type="project" value="UniProtKB-SubCell"/>
</dbReference>
<feature type="transmembrane region" description="Helical" evidence="1">
    <location>
        <begin position="231"/>
        <end position="251"/>
    </location>
</feature>
<dbReference type="PANTHER" id="PTHR40659">
    <property type="entry name" value="NICKEL/COBALT EFFLUX SYSTEM RCNA"/>
    <property type="match status" value="1"/>
</dbReference>
<feature type="domain" description="Urease accessory protein UreH-like transmembrane" evidence="2">
    <location>
        <begin position="65"/>
        <end position="223"/>
    </location>
</feature>
<sequence length="252" mass="26438">MIMAPLLILAHVEAPNRLTTLLNGQLTPIAIATGIVIAYVFGAVHALSPGHGKTLVGAYLVGSRGTPQAALWLGLTTTVTHTLAVFILGVATLLASHYIDLDQVYPILGAVSGLVICLVGLRLLTMRLKDGHHHHHHHPEHHHHHHHDDQPTEDWSSILAIGISGGLVPCPSALVLLLSAIALHQITYGLVLIGGFSLGLASVLTSLGLAAVYGQQWLENSLFGAGIIQRLSVVSALATVCIGLGLTTVALI</sequence>
<gene>
    <name evidence="3" type="ORF">D0962_37005</name>
</gene>
<evidence type="ECO:0000313" key="3">
    <source>
        <dbReference type="EMBL" id="NEZ68267.1"/>
    </source>
</evidence>
<evidence type="ECO:0000259" key="2">
    <source>
        <dbReference type="Pfam" id="PF13386"/>
    </source>
</evidence>
<evidence type="ECO:0000256" key="1">
    <source>
        <dbReference type="SAM" id="Phobius"/>
    </source>
</evidence>
<dbReference type="GO" id="GO:0010045">
    <property type="term" value="P:response to nickel cation"/>
    <property type="evidence" value="ECO:0007669"/>
    <property type="project" value="TreeGrafter"/>
</dbReference>
<keyword evidence="1" id="KW-1133">Transmembrane helix</keyword>
<comment type="caution">
    <text evidence="3">The sequence shown here is derived from an EMBL/GenBank/DDBJ whole genome shotgun (WGS) entry which is preliminary data.</text>
</comment>
<dbReference type="GO" id="GO:0006824">
    <property type="term" value="P:cobalt ion transport"/>
    <property type="evidence" value="ECO:0007669"/>
    <property type="project" value="UniProtKB-KW"/>
</dbReference>
<keyword evidence="1" id="KW-0472">Membrane</keyword>
<reference evidence="3 4" key="1">
    <citation type="journal article" date="2020" name="Microb. Ecol.">
        <title>Ecogenomics of the Marine Benthic Filamentous Cyanobacterium Adonisia.</title>
        <authorList>
            <person name="Walter J.M."/>
            <person name="Coutinho F.H."/>
            <person name="Leomil L."/>
            <person name="Hargreaves P.I."/>
            <person name="Campeao M.E."/>
            <person name="Vieira V.V."/>
            <person name="Silva B.S."/>
            <person name="Fistarol G.O."/>
            <person name="Salomon P.S."/>
            <person name="Sawabe T."/>
            <person name="Mino S."/>
            <person name="Hosokawa M."/>
            <person name="Miyashita H."/>
            <person name="Maruyama F."/>
            <person name="van Verk M.C."/>
            <person name="Dutilh B.E."/>
            <person name="Thompson C.C."/>
            <person name="Thompson F.L."/>
        </authorList>
    </citation>
    <scope>NUCLEOTIDE SEQUENCE [LARGE SCALE GENOMIC DNA]</scope>
    <source>
        <strain evidence="3 4">CCMR0082</strain>
    </source>
</reference>
<evidence type="ECO:0000313" key="4">
    <source>
        <dbReference type="Proteomes" id="UP000473574"/>
    </source>
</evidence>
<dbReference type="Proteomes" id="UP000473574">
    <property type="component" value="Unassembled WGS sequence"/>
</dbReference>
<dbReference type="InterPro" id="IPR051224">
    <property type="entry name" value="NiCoT_RcnA"/>
</dbReference>
<accession>A0A6M0SIB9</accession>
<feature type="transmembrane region" description="Helical" evidence="1">
    <location>
        <begin position="105"/>
        <end position="124"/>
    </location>
</feature>
<dbReference type="GO" id="GO:0032025">
    <property type="term" value="P:response to cobalt ion"/>
    <property type="evidence" value="ECO:0007669"/>
    <property type="project" value="TreeGrafter"/>
</dbReference>
<dbReference type="Pfam" id="PF13386">
    <property type="entry name" value="DsbD_2"/>
    <property type="match status" value="1"/>
</dbReference>
<feature type="transmembrane region" description="Helical" evidence="1">
    <location>
        <begin position="69"/>
        <end position="99"/>
    </location>
</feature>
<proteinExistence type="predicted"/>
<dbReference type="GO" id="GO:0015099">
    <property type="term" value="F:nickel cation transmembrane transporter activity"/>
    <property type="evidence" value="ECO:0007669"/>
    <property type="project" value="TreeGrafter"/>
</dbReference>
<keyword evidence="1" id="KW-0812">Transmembrane</keyword>
<feature type="transmembrane region" description="Helical" evidence="1">
    <location>
        <begin position="26"/>
        <end position="48"/>
    </location>
</feature>
<protein>
    <submittedName>
        <fullName evidence="3">High frequency lysogenization protein HflD</fullName>
    </submittedName>
</protein>
<dbReference type="PANTHER" id="PTHR40659:SF1">
    <property type="entry name" value="NICKEL_COBALT EFFLUX SYSTEM RCNA"/>
    <property type="match status" value="1"/>
</dbReference>
<dbReference type="GO" id="GO:0046583">
    <property type="term" value="F:monoatomic cation efflux transmembrane transporter activity"/>
    <property type="evidence" value="ECO:0007669"/>
    <property type="project" value="TreeGrafter"/>
</dbReference>
<feature type="transmembrane region" description="Helical" evidence="1">
    <location>
        <begin position="188"/>
        <end position="210"/>
    </location>
</feature>
<dbReference type="InterPro" id="IPR039447">
    <property type="entry name" value="UreH-like_TM_dom"/>
</dbReference>
<organism evidence="3 4">
    <name type="scientific">Adonisia turfae CCMR0082</name>
    <dbReference type="NCBI Taxonomy" id="2304604"/>
    <lineage>
        <taxon>Bacteria</taxon>
        <taxon>Bacillati</taxon>
        <taxon>Cyanobacteriota</taxon>
        <taxon>Adonisia</taxon>
        <taxon>Adonisia turfae</taxon>
    </lineage>
</organism>
<dbReference type="AlphaFoldDB" id="A0A6M0SIB9"/>
<name>A0A6M0SIB9_9CYAN</name>